<reference evidence="4" key="1">
    <citation type="submission" date="2019-10" db="EMBL/GenBank/DDBJ databases">
        <authorList>
            <consortium name="DOE Joint Genome Institute"/>
            <person name="Kuo A."/>
            <person name="Miyauchi S."/>
            <person name="Kiss E."/>
            <person name="Drula E."/>
            <person name="Kohler A."/>
            <person name="Sanchez-Garcia M."/>
            <person name="Andreopoulos B."/>
            <person name="Barry K.W."/>
            <person name="Bonito G."/>
            <person name="Buee M."/>
            <person name="Carver A."/>
            <person name="Chen C."/>
            <person name="Cichocki N."/>
            <person name="Clum A."/>
            <person name="Culley D."/>
            <person name="Crous P.W."/>
            <person name="Fauchery L."/>
            <person name="Girlanda M."/>
            <person name="Hayes R."/>
            <person name="Keri Z."/>
            <person name="LaButti K."/>
            <person name="Lipzen A."/>
            <person name="Lombard V."/>
            <person name="Magnuson J."/>
            <person name="Maillard F."/>
            <person name="Morin E."/>
            <person name="Murat C."/>
            <person name="Nolan M."/>
            <person name="Ohm R."/>
            <person name="Pangilinan J."/>
            <person name="Pereira M."/>
            <person name="Perotto S."/>
            <person name="Peter M."/>
            <person name="Riley R."/>
            <person name="Sitrit Y."/>
            <person name="Stielow B."/>
            <person name="Szollosi G."/>
            <person name="Zifcakova L."/>
            <person name="Stursova M."/>
            <person name="Spatafora J.W."/>
            <person name="Tedersoo L."/>
            <person name="Vaario L.-M."/>
            <person name="Yamada A."/>
            <person name="Yan M."/>
            <person name="Wang P."/>
            <person name="Xu J."/>
            <person name="Bruns T."/>
            <person name="Baldrian P."/>
            <person name="Vilgalys R."/>
            <person name="Henrissat B."/>
            <person name="Grigoriev I.V."/>
            <person name="Hibbett D."/>
            <person name="Nagy L.G."/>
            <person name="Martin F.M."/>
        </authorList>
    </citation>
    <scope>NUCLEOTIDE SEQUENCE</scope>
    <source>
        <strain evidence="4">Prilba</strain>
    </source>
</reference>
<comment type="similarity">
    <text evidence="1">Belongs to the MBF1 family.</text>
</comment>
<evidence type="ECO:0000313" key="5">
    <source>
        <dbReference type="Proteomes" id="UP000759537"/>
    </source>
</evidence>
<evidence type="ECO:0000256" key="1">
    <source>
        <dbReference type="ARBA" id="ARBA00009802"/>
    </source>
</evidence>
<dbReference type="SMART" id="SM00530">
    <property type="entry name" value="HTH_XRE"/>
    <property type="match status" value="1"/>
</dbReference>
<comment type="function">
    <text evidence="2">Transcriptional coactivator that stimulates GCN4-dependent transcriptional activity by bridging the DNA-binding region of GCN4 and TBP (SPT15), thereby recruiting TBP to GCN4-bound promoters. Involved in induction of the ribosome quality control (RQC) pathway; a pathway that degrades nascent peptide chains during problematic translation. Required to prevent stalled ribosomes from frameshifting.</text>
</comment>
<dbReference type="SUPFAM" id="SSF47413">
    <property type="entry name" value="lambda repressor-like DNA-binding domains"/>
    <property type="match status" value="1"/>
</dbReference>
<dbReference type="InterPro" id="IPR010982">
    <property type="entry name" value="Lambda_DNA-bd_dom_sf"/>
</dbReference>
<dbReference type="EMBL" id="WHVB01000004">
    <property type="protein sequence ID" value="KAF8483571.1"/>
    <property type="molecule type" value="Genomic_DNA"/>
</dbReference>
<name>A0A9P5N151_9AGAM</name>
<accession>A0A9P5N151</accession>
<dbReference type="OrthoDB" id="3226546at2759"/>
<dbReference type="Pfam" id="PF01381">
    <property type="entry name" value="HTH_3"/>
    <property type="match status" value="1"/>
</dbReference>
<dbReference type="PROSITE" id="PS50943">
    <property type="entry name" value="HTH_CROC1"/>
    <property type="match status" value="1"/>
</dbReference>
<reference evidence="4" key="2">
    <citation type="journal article" date="2020" name="Nat. Commun.">
        <title>Large-scale genome sequencing of mycorrhizal fungi provides insights into the early evolution of symbiotic traits.</title>
        <authorList>
            <person name="Miyauchi S."/>
            <person name="Kiss E."/>
            <person name="Kuo A."/>
            <person name="Drula E."/>
            <person name="Kohler A."/>
            <person name="Sanchez-Garcia M."/>
            <person name="Morin E."/>
            <person name="Andreopoulos B."/>
            <person name="Barry K.W."/>
            <person name="Bonito G."/>
            <person name="Buee M."/>
            <person name="Carver A."/>
            <person name="Chen C."/>
            <person name="Cichocki N."/>
            <person name="Clum A."/>
            <person name="Culley D."/>
            <person name="Crous P.W."/>
            <person name="Fauchery L."/>
            <person name="Girlanda M."/>
            <person name="Hayes R.D."/>
            <person name="Keri Z."/>
            <person name="LaButti K."/>
            <person name="Lipzen A."/>
            <person name="Lombard V."/>
            <person name="Magnuson J."/>
            <person name="Maillard F."/>
            <person name="Murat C."/>
            <person name="Nolan M."/>
            <person name="Ohm R.A."/>
            <person name="Pangilinan J."/>
            <person name="Pereira M.F."/>
            <person name="Perotto S."/>
            <person name="Peter M."/>
            <person name="Pfister S."/>
            <person name="Riley R."/>
            <person name="Sitrit Y."/>
            <person name="Stielow J.B."/>
            <person name="Szollosi G."/>
            <person name="Zifcakova L."/>
            <person name="Stursova M."/>
            <person name="Spatafora J.W."/>
            <person name="Tedersoo L."/>
            <person name="Vaario L.M."/>
            <person name="Yamada A."/>
            <person name="Yan M."/>
            <person name="Wang P."/>
            <person name="Xu J."/>
            <person name="Bruns T."/>
            <person name="Baldrian P."/>
            <person name="Vilgalys R."/>
            <person name="Dunand C."/>
            <person name="Henrissat B."/>
            <person name="Grigoriev I.V."/>
            <person name="Hibbett D."/>
            <person name="Nagy L.G."/>
            <person name="Martin F.M."/>
        </authorList>
    </citation>
    <scope>NUCLEOTIDE SEQUENCE</scope>
    <source>
        <strain evidence="4">Prilba</strain>
    </source>
</reference>
<organism evidence="4 5">
    <name type="scientific">Russula ochroleuca</name>
    <dbReference type="NCBI Taxonomy" id="152965"/>
    <lineage>
        <taxon>Eukaryota</taxon>
        <taxon>Fungi</taxon>
        <taxon>Dikarya</taxon>
        <taxon>Basidiomycota</taxon>
        <taxon>Agaricomycotina</taxon>
        <taxon>Agaricomycetes</taxon>
        <taxon>Russulales</taxon>
        <taxon>Russulaceae</taxon>
        <taxon>Russula</taxon>
    </lineage>
</organism>
<dbReference type="Proteomes" id="UP000759537">
    <property type="component" value="Unassembled WGS sequence"/>
</dbReference>
<dbReference type="Gene3D" id="1.10.260.40">
    <property type="entry name" value="lambda repressor-like DNA-binding domains"/>
    <property type="match status" value="1"/>
</dbReference>
<sequence length="193" mass="20771">MSSSEIQCTALKSAIERQKVSYKQIAKNVGTTESRIIDIVSGRERPTQQEFNRLATALGIANPEGSRARCGCDSPERACVDIIASAVAMYLHFDITMITRNLSGGGGVYGTSLKASNYLLSLTRTWTAALGTDEMVQRPRCTWIPPGATLVWIRVAGHDRNTCSMSDAAGLNPGGTVLVNVGAVTNWHTVIQK</sequence>
<feature type="domain" description="HTH cro/C1-type" evidence="3">
    <location>
        <begin position="11"/>
        <end position="66"/>
    </location>
</feature>
<protein>
    <recommendedName>
        <fullName evidence="3">HTH cro/C1-type domain-containing protein</fullName>
    </recommendedName>
</protein>
<dbReference type="CDD" id="cd00093">
    <property type="entry name" value="HTH_XRE"/>
    <property type="match status" value="1"/>
</dbReference>
<dbReference type="AlphaFoldDB" id="A0A9P5N151"/>
<keyword evidence="5" id="KW-1185">Reference proteome</keyword>
<evidence type="ECO:0000256" key="2">
    <source>
        <dbReference type="ARBA" id="ARBA00035107"/>
    </source>
</evidence>
<evidence type="ECO:0000259" key="3">
    <source>
        <dbReference type="PROSITE" id="PS50943"/>
    </source>
</evidence>
<gene>
    <name evidence="4" type="ORF">DFH94DRAFT_843192</name>
</gene>
<dbReference type="InterPro" id="IPR001387">
    <property type="entry name" value="Cro/C1-type_HTH"/>
</dbReference>
<dbReference type="GO" id="GO:0003677">
    <property type="term" value="F:DNA binding"/>
    <property type="evidence" value="ECO:0007669"/>
    <property type="project" value="InterPro"/>
</dbReference>
<comment type="caution">
    <text evidence="4">The sequence shown here is derived from an EMBL/GenBank/DDBJ whole genome shotgun (WGS) entry which is preliminary data.</text>
</comment>
<proteinExistence type="inferred from homology"/>
<evidence type="ECO:0000313" key="4">
    <source>
        <dbReference type="EMBL" id="KAF8483571.1"/>
    </source>
</evidence>